<dbReference type="EMBL" id="NSJE01000020">
    <property type="protein sequence ID" value="PAT42042.1"/>
    <property type="molecule type" value="Genomic_DNA"/>
</dbReference>
<evidence type="ECO:0000256" key="3">
    <source>
        <dbReference type="ARBA" id="ARBA00022448"/>
    </source>
</evidence>
<keyword evidence="7 8" id="KW-0472">Membrane</keyword>
<evidence type="ECO:0000256" key="7">
    <source>
        <dbReference type="ARBA" id="ARBA00023136"/>
    </source>
</evidence>
<keyword evidence="3" id="KW-0813">Transport</keyword>
<evidence type="ECO:0000256" key="4">
    <source>
        <dbReference type="ARBA" id="ARBA00022475"/>
    </source>
</evidence>
<reference evidence="9 10" key="1">
    <citation type="submission" date="2017-08" db="EMBL/GenBank/DDBJ databases">
        <title>WGS of Clinical strains of the CDC Group NO-1 linked to zoonotic infections in humans.</title>
        <authorList>
            <person name="Bernier A.-M."/>
            <person name="Bernard K."/>
        </authorList>
    </citation>
    <scope>NUCLEOTIDE SEQUENCE [LARGE SCALE GENOMIC DNA]</scope>
    <source>
        <strain evidence="9 10">NML120219</strain>
    </source>
</reference>
<feature type="transmembrane region" description="Helical" evidence="8">
    <location>
        <begin position="134"/>
        <end position="158"/>
    </location>
</feature>
<feature type="transmembrane region" description="Helical" evidence="8">
    <location>
        <begin position="196"/>
        <end position="214"/>
    </location>
</feature>
<protein>
    <recommendedName>
        <fullName evidence="8">Probable membrane transporter protein</fullName>
    </recommendedName>
</protein>
<keyword evidence="4 8" id="KW-1003">Cell membrane</keyword>
<feature type="transmembrane region" description="Helical" evidence="8">
    <location>
        <begin position="46"/>
        <end position="65"/>
    </location>
</feature>
<feature type="transmembrane region" description="Helical" evidence="8">
    <location>
        <begin position="85"/>
        <end position="114"/>
    </location>
</feature>
<dbReference type="Pfam" id="PF01925">
    <property type="entry name" value="TauE"/>
    <property type="match status" value="1"/>
</dbReference>
<organism evidence="9 10">
    <name type="scientific">Vandammella animalimorsus</name>
    <dbReference type="NCBI Taxonomy" id="2029117"/>
    <lineage>
        <taxon>Bacteria</taxon>
        <taxon>Pseudomonadati</taxon>
        <taxon>Pseudomonadota</taxon>
        <taxon>Betaproteobacteria</taxon>
        <taxon>Burkholderiales</taxon>
        <taxon>Comamonadaceae</taxon>
        <taxon>Vandammella</taxon>
    </lineage>
</organism>
<evidence type="ECO:0000256" key="5">
    <source>
        <dbReference type="ARBA" id="ARBA00022692"/>
    </source>
</evidence>
<gene>
    <name evidence="9" type="ORF">CK621_11480</name>
</gene>
<comment type="similarity">
    <text evidence="2 8">Belongs to the 4-toluene sulfonate uptake permease (TSUP) (TC 2.A.102) family.</text>
</comment>
<comment type="subcellular location">
    <subcellularLocation>
        <location evidence="1 8">Cell membrane</location>
        <topology evidence="1 8">Multi-pass membrane protein</topology>
    </subcellularLocation>
</comment>
<evidence type="ECO:0000256" key="6">
    <source>
        <dbReference type="ARBA" id="ARBA00022989"/>
    </source>
</evidence>
<evidence type="ECO:0000313" key="9">
    <source>
        <dbReference type="EMBL" id="PAT42042.1"/>
    </source>
</evidence>
<dbReference type="Proteomes" id="UP000218439">
    <property type="component" value="Unassembled WGS sequence"/>
</dbReference>
<comment type="caution">
    <text evidence="9">The sequence shown here is derived from an EMBL/GenBank/DDBJ whole genome shotgun (WGS) entry which is preliminary data.</text>
</comment>
<feature type="transmembrane region" description="Helical" evidence="8">
    <location>
        <begin position="12"/>
        <end position="34"/>
    </location>
</feature>
<proteinExistence type="inferred from homology"/>
<dbReference type="PANTHER" id="PTHR30269">
    <property type="entry name" value="TRANSMEMBRANE PROTEIN YFCA"/>
    <property type="match status" value="1"/>
</dbReference>
<dbReference type="InterPro" id="IPR052017">
    <property type="entry name" value="TSUP"/>
</dbReference>
<dbReference type="AlphaFoldDB" id="A0A2A2AWJ2"/>
<keyword evidence="6 8" id="KW-1133">Transmembrane helix</keyword>
<keyword evidence="5 8" id="KW-0812">Transmembrane</keyword>
<feature type="transmembrane region" description="Helical" evidence="8">
    <location>
        <begin position="170"/>
        <end position="190"/>
    </location>
</feature>
<feature type="transmembrane region" description="Helical" evidence="8">
    <location>
        <begin position="226"/>
        <end position="246"/>
    </location>
</feature>
<dbReference type="InterPro" id="IPR002781">
    <property type="entry name" value="TM_pro_TauE-like"/>
</dbReference>
<accession>A0A2A2AWJ2</accession>
<sequence length="247" mass="26667">MMDFSAAQWVLIWIVAAAAYVVFGIAGVGVAQLARPVLEPFMPLLRMGPLLAVLDFGAAATNLLCDGRQRVDMTELKRLLPWMLLGYGMGVVVRFQAGATVTLMVGILAVAYALHALLHQQAHKSFPATFAMPFGLLGGAFSALFGGGGFVYAVYLAGRVEDKECLRATQSMLIGLSALGPLLFFLLAGAYHDSRLLMQAAALLPAMWGGLWLGRHITLRLSREQFLRILHGIVLASGLALLARYFF</sequence>
<dbReference type="GO" id="GO:0005886">
    <property type="term" value="C:plasma membrane"/>
    <property type="evidence" value="ECO:0007669"/>
    <property type="project" value="UniProtKB-SubCell"/>
</dbReference>
<evidence type="ECO:0000313" key="10">
    <source>
        <dbReference type="Proteomes" id="UP000218439"/>
    </source>
</evidence>
<evidence type="ECO:0000256" key="1">
    <source>
        <dbReference type="ARBA" id="ARBA00004651"/>
    </source>
</evidence>
<evidence type="ECO:0000256" key="2">
    <source>
        <dbReference type="ARBA" id="ARBA00009142"/>
    </source>
</evidence>
<evidence type="ECO:0000256" key="8">
    <source>
        <dbReference type="RuleBase" id="RU363041"/>
    </source>
</evidence>
<dbReference type="PANTHER" id="PTHR30269:SF32">
    <property type="entry name" value="MEMBRANE TRANSPORTER PROTEIN-RELATED"/>
    <property type="match status" value="1"/>
</dbReference>
<name>A0A2A2AWJ2_9BURK</name>